<feature type="chain" id="PRO_5011782442" evidence="1">
    <location>
        <begin position="25"/>
        <end position="134"/>
    </location>
</feature>
<sequence>MKKLLSSFVAFGLVFSIAAVTLFAASEDIVEEELVASAQVGARLNKSTQEVIAGNWVYWTIYAVGGTPQYGYAINPGDGRGYLPTHTSSASSFNYPRYQYSTNPTSYRSYTVTARVSDQYSSGTVTATVLWYPN</sequence>
<reference evidence="3" key="1">
    <citation type="submission" date="2016-10" db="EMBL/GenBank/DDBJ databases">
        <authorList>
            <person name="Varghese N."/>
            <person name="Submissions S."/>
        </authorList>
    </citation>
    <scope>NUCLEOTIDE SEQUENCE [LARGE SCALE GENOMIC DNA]</scope>
    <source>
        <strain evidence="3">SP</strain>
    </source>
</reference>
<organism evidence="2 3">
    <name type="scientific">Evansella caseinilytica</name>
    <dbReference type="NCBI Taxonomy" id="1503961"/>
    <lineage>
        <taxon>Bacteria</taxon>
        <taxon>Bacillati</taxon>
        <taxon>Bacillota</taxon>
        <taxon>Bacilli</taxon>
        <taxon>Bacillales</taxon>
        <taxon>Bacillaceae</taxon>
        <taxon>Evansella</taxon>
    </lineage>
</organism>
<protein>
    <submittedName>
        <fullName evidence="2">Uncharacterized protein</fullName>
    </submittedName>
</protein>
<feature type="signal peptide" evidence="1">
    <location>
        <begin position="1"/>
        <end position="24"/>
    </location>
</feature>
<keyword evidence="1" id="KW-0732">Signal</keyword>
<evidence type="ECO:0000313" key="3">
    <source>
        <dbReference type="Proteomes" id="UP000198935"/>
    </source>
</evidence>
<evidence type="ECO:0000313" key="2">
    <source>
        <dbReference type="EMBL" id="SDZ43401.1"/>
    </source>
</evidence>
<keyword evidence="3" id="KW-1185">Reference proteome</keyword>
<evidence type="ECO:0000256" key="1">
    <source>
        <dbReference type="SAM" id="SignalP"/>
    </source>
</evidence>
<accession>A0A1H3T0P3</accession>
<dbReference type="Proteomes" id="UP000198935">
    <property type="component" value="Unassembled WGS sequence"/>
</dbReference>
<name>A0A1H3T0P3_9BACI</name>
<gene>
    <name evidence="2" type="ORF">SAMN05421736_112154</name>
</gene>
<proteinExistence type="predicted"/>
<dbReference type="EMBL" id="FNPI01000012">
    <property type="protein sequence ID" value="SDZ43401.1"/>
    <property type="molecule type" value="Genomic_DNA"/>
</dbReference>
<dbReference type="AlphaFoldDB" id="A0A1H3T0P3"/>